<accession>A0AAV4ABD8</accession>
<sequence length="121" mass="14375">MRELKVSTNAERPICKCKRKVHFVRKGTFFSSSLKKADEGSAVTASALEKTKILASLRFPFWRLRSSKVRRKMGCFGWQMEGLRQWRRTYCAALRDPEKFRDLQLRFLEEREIGRYSRHSL</sequence>
<evidence type="ECO:0000313" key="1">
    <source>
        <dbReference type="EMBL" id="GFO08456.1"/>
    </source>
</evidence>
<keyword evidence="2" id="KW-1185">Reference proteome</keyword>
<dbReference type="EMBL" id="BLXT01003954">
    <property type="protein sequence ID" value="GFO08456.1"/>
    <property type="molecule type" value="Genomic_DNA"/>
</dbReference>
<gene>
    <name evidence="1" type="ORF">PoB_003496100</name>
</gene>
<protein>
    <submittedName>
        <fullName evidence="1">Uncharacterized protein</fullName>
    </submittedName>
</protein>
<dbReference type="AlphaFoldDB" id="A0AAV4ABD8"/>
<proteinExistence type="predicted"/>
<comment type="caution">
    <text evidence="1">The sequence shown here is derived from an EMBL/GenBank/DDBJ whole genome shotgun (WGS) entry which is preliminary data.</text>
</comment>
<organism evidence="1 2">
    <name type="scientific">Plakobranchus ocellatus</name>
    <dbReference type="NCBI Taxonomy" id="259542"/>
    <lineage>
        <taxon>Eukaryota</taxon>
        <taxon>Metazoa</taxon>
        <taxon>Spiralia</taxon>
        <taxon>Lophotrochozoa</taxon>
        <taxon>Mollusca</taxon>
        <taxon>Gastropoda</taxon>
        <taxon>Heterobranchia</taxon>
        <taxon>Euthyneura</taxon>
        <taxon>Panpulmonata</taxon>
        <taxon>Sacoglossa</taxon>
        <taxon>Placobranchoidea</taxon>
        <taxon>Plakobranchidae</taxon>
        <taxon>Plakobranchus</taxon>
    </lineage>
</organism>
<dbReference type="Proteomes" id="UP000735302">
    <property type="component" value="Unassembled WGS sequence"/>
</dbReference>
<reference evidence="1 2" key="1">
    <citation type="journal article" date="2021" name="Elife">
        <title>Chloroplast acquisition without the gene transfer in kleptoplastic sea slugs, Plakobranchus ocellatus.</title>
        <authorList>
            <person name="Maeda T."/>
            <person name="Takahashi S."/>
            <person name="Yoshida T."/>
            <person name="Shimamura S."/>
            <person name="Takaki Y."/>
            <person name="Nagai Y."/>
            <person name="Toyoda A."/>
            <person name="Suzuki Y."/>
            <person name="Arimoto A."/>
            <person name="Ishii H."/>
            <person name="Satoh N."/>
            <person name="Nishiyama T."/>
            <person name="Hasebe M."/>
            <person name="Maruyama T."/>
            <person name="Minagawa J."/>
            <person name="Obokata J."/>
            <person name="Shigenobu S."/>
        </authorList>
    </citation>
    <scope>NUCLEOTIDE SEQUENCE [LARGE SCALE GENOMIC DNA]</scope>
</reference>
<evidence type="ECO:0000313" key="2">
    <source>
        <dbReference type="Proteomes" id="UP000735302"/>
    </source>
</evidence>
<name>A0AAV4ABD8_9GAST</name>